<dbReference type="PANTHER" id="PTHR31356">
    <property type="entry name" value="THYLAKOID LUMENAL 29 KDA PROTEIN, CHLOROPLASTIC-RELATED"/>
    <property type="match status" value="1"/>
</dbReference>
<dbReference type="AlphaFoldDB" id="A0AAW1QHP2"/>
<comment type="similarity">
    <text evidence="2">Belongs to the peroxidase family. Ascorbate peroxidase subfamily.</text>
</comment>
<evidence type="ECO:0000256" key="2">
    <source>
        <dbReference type="ARBA" id="ARBA00006873"/>
    </source>
</evidence>
<feature type="region of interest" description="Disordered" evidence="5">
    <location>
        <begin position="1"/>
        <end position="20"/>
    </location>
</feature>
<evidence type="ECO:0000259" key="6">
    <source>
        <dbReference type="PROSITE" id="PS50873"/>
    </source>
</evidence>
<dbReference type="GO" id="GO:0034599">
    <property type="term" value="P:cellular response to oxidative stress"/>
    <property type="evidence" value="ECO:0007669"/>
    <property type="project" value="InterPro"/>
</dbReference>
<sequence>MKSTFLQGSSRASLVAQHPSRRVSSRTLVLRVSAKRPGENPVKAKSSTKQGLQHAKQDIVQLLKEKPCYPIMVRLAWHDAGTFSTENTPDWPNRGGANGSVRYMEEQAHAANAGLHHALELLRPIAEKYDDVGNADLFQLASAVSIEEAGGPDIKPRFGRRDTYKPECCVPEGRLPDGNAGPDGTFPDGTKRPGDHLRKVFYRMGFSDQDIVALSGAHTLGRARPDRSGNGKEDTKYTKAGTPQVGSGSPGGSSWTVQWLKFDNSYFQDITEQKDPELLVMETDDVLVKDDAFRPYVQKYAADQNAFFSDYAEAAIKLSELGVEWENEPFVLN</sequence>
<protein>
    <recommendedName>
        <fullName evidence="3">L-ascorbate peroxidase</fullName>
        <ecNumber evidence="3">1.11.1.11</ecNumber>
    </recommendedName>
</protein>
<dbReference type="InterPro" id="IPR044831">
    <property type="entry name" value="Ccp1-like"/>
</dbReference>
<gene>
    <name evidence="7" type="ORF">WJX74_001733</name>
</gene>
<evidence type="ECO:0000256" key="1">
    <source>
        <dbReference type="ARBA" id="ARBA00001970"/>
    </source>
</evidence>
<dbReference type="SUPFAM" id="SSF48113">
    <property type="entry name" value="Heme-dependent peroxidases"/>
    <property type="match status" value="1"/>
</dbReference>
<dbReference type="Gene3D" id="1.10.420.10">
    <property type="entry name" value="Peroxidase, domain 2"/>
    <property type="match status" value="1"/>
</dbReference>
<evidence type="ECO:0000256" key="3">
    <source>
        <dbReference type="ARBA" id="ARBA00012940"/>
    </source>
</evidence>
<feature type="compositionally biased region" description="Basic and acidic residues" evidence="5">
    <location>
        <begin position="223"/>
        <end position="237"/>
    </location>
</feature>
<dbReference type="Proteomes" id="UP001438707">
    <property type="component" value="Unassembled WGS sequence"/>
</dbReference>
<dbReference type="PRINTS" id="PR00458">
    <property type="entry name" value="PEROXIDASE"/>
</dbReference>
<dbReference type="PROSITE" id="PS00435">
    <property type="entry name" value="PEROXIDASE_1"/>
    <property type="match status" value="1"/>
</dbReference>
<dbReference type="EC" id="1.11.1.11" evidence="3"/>
<proteinExistence type="inferred from homology"/>
<keyword evidence="4" id="KW-0560">Oxidoreductase</keyword>
<evidence type="ECO:0000256" key="5">
    <source>
        <dbReference type="SAM" id="MobiDB-lite"/>
    </source>
</evidence>
<reference evidence="7 8" key="1">
    <citation type="journal article" date="2024" name="Nat. Commun.">
        <title>Phylogenomics reveals the evolutionary origins of lichenization in chlorophyte algae.</title>
        <authorList>
            <person name="Puginier C."/>
            <person name="Libourel C."/>
            <person name="Otte J."/>
            <person name="Skaloud P."/>
            <person name="Haon M."/>
            <person name="Grisel S."/>
            <person name="Petersen M."/>
            <person name="Berrin J.G."/>
            <person name="Delaux P.M."/>
            <person name="Dal Grande F."/>
            <person name="Keller J."/>
        </authorList>
    </citation>
    <scope>NUCLEOTIDE SEQUENCE [LARGE SCALE GENOMIC DNA]</scope>
    <source>
        <strain evidence="7 8">SAG 2145</strain>
    </source>
</reference>
<dbReference type="PROSITE" id="PS50873">
    <property type="entry name" value="PEROXIDASE_4"/>
    <property type="match status" value="1"/>
</dbReference>
<dbReference type="GO" id="GO:0000302">
    <property type="term" value="P:response to reactive oxygen species"/>
    <property type="evidence" value="ECO:0007669"/>
    <property type="project" value="TreeGrafter"/>
</dbReference>
<feature type="compositionally biased region" description="Polar residues" evidence="5">
    <location>
        <begin position="1"/>
        <end position="12"/>
    </location>
</feature>
<feature type="region of interest" description="Disordered" evidence="5">
    <location>
        <begin position="172"/>
        <end position="192"/>
    </location>
</feature>
<name>A0AAW1QHP2_9CHLO</name>
<dbReference type="EMBL" id="JALJOS010000043">
    <property type="protein sequence ID" value="KAK9820776.1"/>
    <property type="molecule type" value="Genomic_DNA"/>
</dbReference>
<accession>A0AAW1QHP2</accession>
<evidence type="ECO:0000313" key="8">
    <source>
        <dbReference type="Proteomes" id="UP001438707"/>
    </source>
</evidence>
<dbReference type="InterPro" id="IPR002207">
    <property type="entry name" value="Peroxidase_I"/>
</dbReference>
<dbReference type="PRINTS" id="PR00459">
    <property type="entry name" value="ASPEROXIDASE"/>
</dbReference>
<comment type="caution">
    <text evidence="7">The sequence shown here is derived from an EMBL/GenBank/DDBJ whole genome shotgun (WGS) entry which is preliminary data.</text>
</comment>
<comment type="cofactor">
    <cofactor evidence="1">
        <name>heme b</name>
        <dbReference type="ChEBI" id="CHEBI:60344"/>
    </cofactor>
</comment>
<dbReference type="GO" id="GO:0016688">
    <property type="term" value="F:L-ascorbate peroxidase activity"/>
    <property type="evidence" value="ECO:0007669"/>
    <property type="project" value="UniProtKB-EC"/>
</dbReference>
<dbReference type="GO" id="GO:0042744">
    <property type="term" value="P:hydrogen peroxide catabolic process"/>
    <property type="evidence" value="ECO:0007669"/>
    <property type="project" value="TreeGrafter"/>
</dbReference>
<dbReference type="InterPro" id="IPR002016">
    <property type="entry name" value="Haem_peroxidase"/>
</dbReference>
<evidence type="ECO:0000313" key="7">
    <source>
        <dbReference type="EMBL" id="KAK9820776.1"/>
    </source>
</evidence>
<dbReference type="GO" id="GO:0020037">
    <property type="term" value="F:heme binding"/>
    <property type="evidence" value="ECO:0007669"/>
    <property type="project" value="InterPro"/>
</dbReference>
<evidence type="ECO:0000256" key="4">
    <source>
        <dbReference type="ARBA" id="ARBA00023002"/>
    </source>
</evidence>
<dbReference type="Gene3D" id="1.10.520.10">
    <property type="match status" value="1"/>
</dbReference>
<dbReference type="Pfam" id="PF00141">
    <property type="entry name" value="peroxidase"/>
    <property type="match status" value="1"/>
</dbReference>
<organism evidence="7 8">
    <name type="scientific">Apatococcus lobatus</name>
    <dbReference type="NCBI Taxonomy" id="904363"/>
    <lineage>
        <taxon>Eukaryota</taxon>
        <taxon>Viridiplantae</taxon>
        <taxon>Chlorophyta</taxon>
        <taxon>core chlorophytes</taxon>
        <taxon>Trebouxiophyceae</taxon>
        <taxon>Chlorellales</taxon>
        <taxon>Chlorellaceae</taxon>
        <taxon>Apatococcus</taxon>
    </lineage>
</organism>
<dbReference type="InterPro" id="IPR019793">
    <property type="entry name" value="Peroxidases_heam-ligand_BS"/>
</dbReference>
<feature type="region of interest" description="Disordered" evidence="5">
    <location>
        <begin position="217"/>
        <end position="252"/>
    </location>
</feature>
<dbReference type="PANTHER" id="PTHR31356:SF66">
    <property type="entry name" value="CATALASE-PEROXIDASE"/>
    <property type="match status" value="1"/>
</dbReference>
<dbReference type="InterPro" id="IPR010255">
    <property type="entry name" value="Haem_peroxidase_sf"/>
</dbReference>
<keyword evidence="8" id="KW-1185">Reference proteome</keyword>
<feature type="domain" description="Plant heme peroxidase family profile" evidence="6">
    <location>
        <begin position="72"/>
        <end position="333"/>
    </location>
</feature>